<name>A0A1G2CL16_9BACT</name>
<evidence type="ECO:0000256" key="1">
    <source>
        <dbReference type="SAM" id="Phobius"/>
    </source>
</evidence>
<dbReference type="Proteomes" id="UP000178348">
    <property type="component" value="Unassembled WGS sequence"/>
</dbReference>
<accession>A0A1G2CL16</accession>
<dbReference type="AlphaFoldDB" id="A0A1G2CL16"/>
<reference evidence="2 3" key="1">
    <citation type="journal article" date="2016" name="Nat. Commun.">
        <title>Thousands of microbial genomes shed light on interconnected biogeochemical processes in an aquifer system.</title>
        <authorList>
            <person name="Anantharaman K."/>
            <person name="Brown C.T."/>
            <person name="Hug L.A."/>
            <person name="Sharon I."/>
            <person name="Castelle C.J."/>
            <person name="Probst A.J."/>
            <person name="Thomas B.C."/>
            <person name="Singh A."/>
            <person name="Wilkins M.J."/>
            <person name="Karaoz U."/>
            <person name="Brodie E.L."/>
            <person name="Williams K.H."/>
            <person name="Hubbard S.S."/>
            <person name="Banfield J.F."/>
        </authorList>
    </citation>
    <scope>NUCLEOTIDE SEQUENCE [LARGE SCALE GENOMIC DNA]</scope>
</reference>
<keyword evidence="1" id="KW-0812">Transmembrane</keyword>
<sequence>METKDGRFVQGLRNFCGSRLAGSLLVLLIFAVCWMEFLFPRQTMFGLAGLGIRATVALAVYFMWRVWNLLARIEQMLNDHLAALEEIERKVGVVIGGQQLAGVLQIQPWSLKITPEEFAPNREKLKAKVNAEFPAMINRVISTSFSETTITRSPETCAYMILNRLGLDVFLSKDSLKKAQVAISRLVTNEDWEGIKKFLFDIIDYL</sequence>
<protein>
    <submittedName>
        <fullName evidence="2">Uncharacterized protein</fullName>
    </submittedName>
</protein>
<comment type="caution">
    <text evidence="2">The sequence shown here is derived from an EMBL/GenBank/DDBJ whole genome shotgun (WGS) entry which is preliminary data.</text>
</comment>
<gene>
    <name evidence="2" type="ORF">A2946_04260</name>
</gene>
<proteinExistence type="predicted"/>
<feature type="transmembrane region" description="Helical" evidence="1">
    <location>
        <begin position="45"/>
        <end position="64"/>
    </location>
</feature>
<evidence type="ECO:0000313" key="3">
    <source>
        <dbReference type="Proteomes" id="UP000178348"/>
    </source>
</evidence>
<evidence type="ECO:0000313" key="2">
    <source>
        <dbReference type="EMBL" id="OGZ01947.1"/>
    </source>
</evidence>
<keyword evidence="1" id="KW-0472">Membrane</keyword>
<organism evidence="2 3">
    <name type="scientific">Candidatus Liptonbacteria bacterium RIFCSPLOWO2_01_FULL_53_13</name>
    <dbReference type="NCBI Taxonomy" id="1798651"/>
    <lineage>
        <taxon>Bacteria</taxon>
        <taxon>Candidatus Liptoniibacteriota</taxon>
    </lineage>
</organism>
<dbReference type="EMBL" id="MHLB01000027">
    <property type="protein sequence ID" value="OGZ01947.1"/>
    <property type="molecule type" value="Genomic_DNA"/>
</dbReference>
<keyword evidence="1" id="KW-1133">Transmembrane helix</keyword>
<feature type="transmembrane region" description="Helical" evidence="1">
    <location>
        <begin position="20"/>
        <end position="39"/>
    </location>
</feature>